<evidence type="ECO:0000256" key="5">
    <source>
        <dbReference type="ARBA" id="ARBA00022833"/>
    </source>
</evidence>
<keyword evidence="6 9" id="KW-0224">Dipeptidase</keyword>
<evidence type="ECO:0000256" key="4">
    <source>
        <dbReference type="ARBA" id="ARBA00022801"/>
    </source>
</evidence>
<evidence type="ECO:0000256" key="1">
    <source>
        <dbReference type="ARBA" id="ARBA00001362"/>
    </source>
</evidence>
<feature type="binding site" evidence="9">
    <location>
        <position position="103"/>
    </location>
    <ligand>
        <name>Zn(2+)</name>
        <dbReference type="ChEBI" id="CHEBI:29105"/>
        <note>catalytic</note>
    </ligand>
</feature>
<keyword evidence="5 9" id="KW-0862">Zinc</keyword>
<dbReference type="Gene3D" id="3.30.1380.10">
    <property type="match status" value="1"/>
</dbReference>
<keyword evidence="7 9" id="KW-0482">Metalloprotease</keyword>
<evidence type="ECO:0000313" key="11">
    <source>
        <dbReference type="EMBL" id="MFC4666062.1"/>
    </source>
</evidence>
<organism evidence="11 12">
    <name type="scientific">Falsiporphyromonas endometrii</name>
    <dbReference type="NCBI Taxonomy" id="1387297"/>
    <lineage>
        <taxon>Bacteria</taxon>
        <taxon>Pseudomonadati</taxon>
        <taxon>Bacteroidota</taxon>
        <taxon>Bacteroidia</taxon>
        <taxon>Bacteroidales</taxon>
        <taxon>Porphyromonadaceae</taxon>
        <taxon>Falsiporphyromonas</taxon>
    </lineage>
</organism>
<dbReference type="Pfam" id="PF01427">
    <property type="entry name" value="Peptidase_M15"/>
    <property type="match status" value="1"/>
</dbReference>
<dbReference type="HAMAP" id="MF_01924">
    <property type="entry name" value="A_A_dipeptidase"/>
    <property type="match status" value="1"/>
</dbReference>
<feature type="site" description="Transition state stabilizer" evidence="9">
    <location>
        <position position="73"/>
    </location>
</feature>
<dbReference type="EMBL" id="JBHSGO010000170">
    <property type="protein sequence ID" value="MFC4666062.1"/>
    <property type="molecule type" value="Genomic_DNA"/>
</dbReference>
<protein>
    <recommendedName>
        <fullName evidence="9 10">D-alanyl-D-alanine dipeptidase</fullName>
        <shortName evidence="9 10">D-Ala-D-Ala dipeptidase</shortName>
        <ecNumber evidence="9 10">3.4.13.22</ecNumber>
    </recommendedName>
</protein>
<dbReference type="InterPro" id="IPR009045">
    <property type="entry name" value="Zn_M74/Hedgehog-like"/>
</dbReference>
<evidence type="ECO:0000256" key="2">
    <source>
        <dbReference type="ARBA" id="ARBA00022670"/>
    </source>
</evidence>
<comment type="cofactor">
    <cofactor evidence="9">
        <name>Zn(2+)</name>
        <dbReference type="ChEBI" id="CHEBI:29105"/>
    </cofactor>
    <text evidence="9">Binds 1 zinc ion per subunit.</text>
</comment>
<dbReference type="EC" id="3.4.13.22" evidence="9 10"/>
<evidence type="ECO:0000313" key="12">
    <source>
        <dbReference type="Proteomes" id="UP001596020"/>
    </source>
</evidence>
<comment type="caution">
    <text evidence="11">The sequence shown here is derived from an EMBL/GenBank/DDBJ whole genome shotgun (WGS) entry which is preliminary data.</text>
</comment>
<feature type="active site" description="Proton donor/acceptor" evidence="9">
    <location>
        <position position="174"/>
    </location>
</feature>
<comment type="catalytic activity">
    <reaction evidence="1 9 10">
        <text>D-alanyl-D-alanine + H2O = 2 D-alanine</text>
        <dbReference type="Rhea" id="RHEA:20661"/>
        <dbReference type="ChEBI" id="CHEBI:15377"/>
        <dbReference type="ChEBI" id="CHEBI:57416"/>
        <dbReference type="ChEBI" id="CHEBI:57822"/>
        <dbReference type="EC" id="3.4.13.22"/>
    </reaction>
</comment>
<evidence type="ECO:0000256" key="6">
    <source>
        <dbReference type="ARBA" id="ARBA00022997"/>
    </source>
</evidence>
<keyword evidence="12" id="KW-1185">Reference proteome</keyword>
<dbReference type="InterPro" id="IPR000755">
    <property type="entry name" value="A_A_dipeptidase"/>
</dbReference>
<keyword evidence="4 9" id="KW-0378">Hydrolase</keyword>
<gene>
    <name evidence="11" type="ORF">ACFO3G_05545</name>
</gene>
<proteinExistence type="inferred from homology"/>
<accession>A0ABV9K7T0</accession>
<dbReference type="SUPFAM" id="SSF55166">
    <property type="entry name" value="Hedgehog/DD-peptidase"/>
    <property type="match status" value="1"/>
</dbReference>
<name>A0ABV9K7T0_9PORP</name>
<evidence type="ECO:0000256" key="10">
    <source>
        <dbReference type="PIRNR" id="PIRNR026671"/>
    </source>
</evidence>
<reference evidence="12" key="1">
    <citation type="journal article" date="2019" name="Int. J. Syst. Evol. Microbiol.">
        <title>The Global Catalogue of Microorganisms (GCM) 10K type strain sequencing project: providing services to taxonomists for standard genome sequencing and annotation.</title>
        <authorList>
            <consortium name="The Broad Institute Genomics Platform"/>
            <consortium name="The Broad Institute Genome Sequencing Center for Infectious Disease"/>
            <person name="Wu L."/>
            <person name="Ma J."/>
        </authorList>
    </citation>
    <scope>NUCLEOTIDE SEQUENCE [LARGE SCALE GENOMIC DNA]</scope>
    <source>
        <strain evidence="12">CGMCC 4.7357</strain>
    </source>
</reference>
<evidence type="ECO:0000256" key="9">
    <source>
        <dbReference type="HAMAP-Rule" id="MF_01924"/>
    </source>
</evidence>
<evidence type="ECO:0000256" key="3">
    <source>
        <dbReference type="ARBA" id="ARBA00022723"/>
    </source>
</evidence>
<comment type="similarity">
    <text evidence="9 10">Belongs to the peptidase M15D family.</text>
</comment>
<evidence type="ECO:0000256" key="7">
    <source>
        <dbReference type="ARBA" id="ARBA00023049"/>
    </source>
</evidence>
<comment type="function">
    <text evidence="9 10">Catalyzes hydrolysis of the D-alanyl-D-alanine dipeptide.</text>
</comment>
<dbReference type="PIRSF" id="PIRSF026671">
    <property type="entry name" value="AA_dipeptidase"/>
    <property type="match status" value="1"/>
</dbReference>
<dbReference type="PANTHER" id="PTHR43126">
    <property type="entry name" value="D-ALANYL-D-ALANINE DIPEPTIDASE"/>
    <property type="match status" value="1"/>
</dbReference>
<feature type="binding site" evidence="9">
    <location>
        <position position="177"/>
    </location>
    <ligand>
        <name>Zn(2+)</name>
        <dbReference type="ChEBI" id="CHEBI:29105"/>
        <note>catalytic</note>
    </ligand>
</feature>
<keyword evidence="8 10" id="KW-0961">Cell wall biogenesis/degradation</keyword>
<keyword evidence="3 9" id="KW-0479">Metal-binding</keyword>
<keyword evidence="2 9" id="KW-0645">Protease</keyword>
<evidence type="ECO:0000256" key="8">
    <source>
        <dbReference type="ARBA" id="ARBA00023316"/>
    </source>
</evidence>
<dbReference type="Proteomes" id="UP001596020">
    <property type="component" value="Unassembled WGS sequence"/>
</dbReference>
<dbReference type="CDD" id="cd14840">
    <property type="entry name" value="D-Ala-D-Ala_dipeptidase_Aad"/>
    <property type="match status" value="1"/>
</dbReference>
<sequence length="196" mass="22355">MVRAGMVNLQEVCPDIKVDLKYATSDNFVGCDMYGDLKHAFLEKGFANRVVRAQRYLQSLHPGYSLLIYDAARPISVQRKMYSLVAGTPNKVYVANGNRGGRHNYGVAVDLTIVDDKGEPLDMGTKFDFFGKEAHCDNEAALTQQGLLSVEAHKNRELLRTVMKYVGLVPYRREWWHFEETLKMPQVRSKYSLLNF</sequence>
<feature type="binding site" evidence="9">
    <location>
        <position position="110"/>
    </location>
    <ligand>
        <name>Zn(2+)</name>
        <dbReference type="ChEBI" id="CHEBI:29105"/>
        <note>catalytic</note>
    </ligand>
</feature>